<organism evidence="2 3">
    <name type="scientific">Lentinus brumalis</name>
    <dbReference type="NCBI Taxonomy" id="2498619"/>
    <lineage>
        <taxon>Eukaryota</taxon>
        <taxon>Fungi</taxon>
        <taxon>Dikarya</taxon>
        <taxon>Basidiomycota</taxon>
        <taxon>Agaricomycotina</taxon>
        <taxon>Agaricomycetes</taxon>
        <taxon>Polyporales</taxon>
        <taxon>Polyporaceae</taxon>
        <taxon>Lentinus</taxon>
    </lineage>
</organism>
<feature type="coiled-coil region" evidence="1">
    <location>
        <begin position="31"/>
        <end position="100"/>
    </location>
</feature>
<keyword evidence="1" id="KW-0175">Coiled coil</keyword>
<evidence type="ECO:0000313" key="2">
    <source>
        <dbReference type="EMBL" id="RDX48122.1"/>
    </source>
</evidence>
<sequence length="101" mass="11545">MYERMIAKAHAQNTELRTRVKFHAHSTTMEAHRARREKEDALVHTRNLEQQVATLVKQTEEQATTIQNQEEAMQRKDDAIRQLAEQMKACSQAADALAAEG</sequence>
<protein>
    <submittedName>
        <fullName evidence="2">Uncharacterized protein</fullName>
    </submittedName>
</protein>
<dbReference type="Proteomes" id="UP000256964">
    <property type="component" value="Unassembled WGS sequence"/>
</dbReference>
<keyword evidence="3" id="KW-1185">Reference proteome</keyword>
<proteinExistence type="predicted"/>
<name>A0A371D6K4_9APHY</name>
<dbReference type="OrthoDB" id="10548852at2759"/>
<evidence type="ECO:0000256" key="1">
    <source>
        <dbReference type="SAM" id="Coils"/>
    </source>
</evidence>
<dbReference type="AlphaFoldDB" id="A0A371D6K4"/>
<accession>A0A371D6K4</accession>
<evidence type="ECO:0000313" key="3">
    <source>
        <dbReference type="Proteomes" id="UP000256964"/>
    </source>
</evidence>
<dbReference type="EMBL" id="KZ857413">
    <property type="protein sequence ID" value="RDX48122.1"/>
    <property type="molecule type" value="Genomic_DNA"/>
</dbReference>
<reference evidence="2 3" key="1">
    <citation type="journal article" date="2018" name="Biotechnol. Biofuels">
        <title>Integrative visual omics of the white-rot fungus Polyporus brumalis exposes the biotechnological potential of its oxidative enzymes for delignifying raw plant biomass.</title>
        <authorList>
            <person name="Miyauchi S."/>
            <person name="Rancon A."/>
            <person name="Drula E."/>
            <person name="Hage H."/>
            <person name="Chaduli D."/>
            <person name="Favel A."/>
            <person name="Grisel S."/>
            <person name="Henrissat B."/>
            <person name="Herpoel-Gimbert I."/>
            <person name="Ruiz-Duenas F.J."/>
            <person name="Chevret D."/>
            <person name="Hainaut M."/>
            <person name="Lin J."/>
            <person name="Wang M."/>
            <person name="Pangilinan J."/>
            <person name="Lipzen A."/>
            <person name="Lesage-Meessen L."/>
            <person name="Navarro D."/>
            <person name="Riley R."/>
            <person name="Grigoriev I.V."/>
            <person name="Zhou S."/>
            <person name="Raouche S."/>
            <person name="Rosso M.N."/>
        </authorList>
    </citation>
    <scope>NUCLEOTIDE SEQUENCE [LARGE SCALE GENOMIC DNA]</scope>
    <source>
        <strain evidence="2 3">BRFM 1820</strain>
    </source>
</reference>
<gene>
    <name evidence="2" type="ORF">OH76DRAFT_676678</name>
</gene>